<evidence type="ECO:0000256" key="1">
    <source>
        <dbReference type="SAM" id="MobiDB-lite"/>
    </source>
</evidence>
<feature type="compositionally biased region" description="Basic and acidic residues" evidence="1">
    <location>
        <begin position="175"/>
        <end position="184"/>
    </location>
</feature>
<evidence type="ECO:0000313" key="3">
    <source>
        <dbReference type="Proteomes" id="UP000034680"/>
    </source>
</evidence>
<comment type="caution">
    <text evidence="2">The sequence shown here is derived from an EMBL/GenBank/DDBJ whole genome shotgun (WGS) entry which is preliminary data.</text>
</comment>
<feature type="region of interest" description="Disordered" evidence="1">
    <location>
        <begin position="130"/>
        <end position="241"/>
    </location>
</feature>
<accession>A0A0G2H9E7</accession>
<evidence type="ECO:0000313" key="2">
    <source>
        <dbReference type="EMBL" id="KKY31858.1"/>
    </source>
</evidence>
<feature type="compositionally biased region" description="Low complexity" evidence="1">
    <location>
        <begin position="230"/>
        <end position="241"/>
    </location>
</feature>
<dbReference type="Proteomes" id="UP000034680">
    <property type="component" value="Unassembled WGS sequence"/>
</dbReference>
<dbReference type="AlphaFoldDB" id="A0A0G2H9E7"/>
<gene>
    <name evidence="2" type="ORF">UCDDA912_g08147</name>
</gene>
<proteinExistence type="predicted"/>
<name>A0A0G2H9E7_9PEZI</name>
<sequence>MDNHTNSAHEETREWAYEGGNEAIETVISMLSPAAAAETTRFMVDTSLELCPEAVRGHPDTPAARTLRKYHFVILMTQIATAYADGRGQDFADGRSALDRLLQEEPEHQPLAVHFREIMGLWLQDAHDKRQQEEFESDQRRQRKEGEREMKEVREREEVENTETNENIENNEQSNAKEDTKASKDSPSSSAADQHGPEDSSEVEGPLTPDRAKSVFDLSGLIDSDEDGSTSDGDNTSSDED</sequence>
<reference evidence="2 3" key="1">
    <citation type="submission" date="2015-05" db="EMBL/GenBank/DDBJ databases">
        <title>Distinctive expansion of gene families associated with plant cell wall degradation and secondary metabolism in the genomes of grapevine trunk pathogens.</title>
        <authorList>
            <person name="Lawrence D.P."/>
            <person name="Travadon R."/>
            <person name="Rolshausen P.E."/>
            <person name="Baumgartner K."/>
        </authorList>
    </citation>
    <scope>NUCLEOTIDE SEQUENCE [LARGE SCALE GENOMIC DNA]</scope>
    <source>
        <strain evidence="2">DA912</strain>
    </source>
</reference>
<reference evidence="2 3" key="2">
    <citation type="submission" date="2015-05" db="EMBL/GenBank/DDBJ databases">
        <authorList>
            <person name="Morales-Cruz A."/>
            <person name="Amrine K.C."/>
            <person name="Cantu D."/>
        </authorList>
    </citation>
    <scope>NUCLEOTIDE SEQUENCE [LARGE SCALE GENOMIC DNA]</scope>
    <source>
        <strain evidence="2">DA912</strain>
    </source>
</reference>
<organism evidence="2 3">
    <name type="scientific">Diaporthe ampelina</name>
    <dbReference type="NCBI Taxonomy" id="1214573"/>
    <lineage>
        <taxon>Eukaryota</taxon>
        <taxon>Fungi</taxon>
        <taxon>Dikarya</taxon>
        <taxon>Ascomycota</taxon>
        <taxon>Pezizomycotina</taxon>
        <taxon>Sordariomycetes</taxon>
        <taxon>Sordariomycetidae</taxon>
        <taxon>Diaporthales</taxon>
        <taxon>Diaporthaceae</taxon>
        <taxon>Diaporthe</taxon>
    </lineage>
</organism>
<protein>
    <submittedName>
        <fullName evidence="2">Uncharacterized protein</fullName>
    </submittedName>
</protein>
<dbReference type="OrthoDB" id="5242076at2759"/>
<dbReference type="EMBL" id="LCUC01000353">
    <property type="protein sequence ID" value="KKY31858.1"/>
    <property type="molecule type" value="Genomic_DNA"/>
</dbReference>
<keyword evidence="3" id="KW-1185">Reference proteome</keyword>
<feature type="compositionally biased region" description="Basic and acidic residues" evidence="1">
    <location>
        <begin position="130"/>
        <end position="159"/>
    </location>
</feature>